<comment type="caution">
    <text evidence="1">The sequence shown here is derived from an EMBL/GenBank/DDBJ whole genome shotgun (WGS) entry which is preliminary data.</text>
</comment>
<dbReference type="EMBL" id="JBFOLK010000012">
    <property type="protein sequence ID" value="KAL2471453.1"/>
    <property type="molecule type" value="Genomic_DNA"/>
</dbReference>
<protein>
    <submittedName>
        <fullName evidence="1">Uncharacterized protein</fullName>
    </submittedName>
</protein>
<accession>A0ABD1Q5H2</accession>
<dbReference type="Proteomes" id="UP001604336">
    <property type="component" value="Unassembled WGS sequence"/>
</dbReference>
<keyword evidence="2" id="KW-1185">Reference proteome</keyword>
<evidence type="ECO:0000313" key="2">
    <source>
        <dbReference type="Proteomes" id="UP001604336"/>
    </source>
</evidence>
<evidence type="ECO:0000313" key="1">
    <source>
        <dbReference type="EMBL" id="KAL2471453.1"/>
    </source>
</evidence>
<organism evidence="1 2">
    <name type="scientific">Abeliophyllum distichum</name>
    <dbReference type="NCBI Taxonomy" id="126358"/>
    <lineage>
        <taxon>Eukaryota</taxon>
        <taxon>Viridiplantae</taxon>
        <taxon>Streptophyta</taxon>
        <taxon>Embryophyta</taxon>
        <taxon>Tracheophyta</taxon>
        <taxon>Spermatophyta</taxon>
        <taxon>Magnoliopsida</taxon>
        <taxon>eudicotyledons</taxon>
        <taxon>Gunneridae</taxon>
        <taxon>Pentapetalae</taxon>
        <taxon>asterids</taxon>
        <taxon>lamiids</taxon>
        <taxon>Lamiales</taxon>
        <taxon>Oleaceae</taxon>
        <taxon>Forsythieae</taxon>
        <taxon>Abeliophyllum</taxon>
    </lineage>
</organism>
<name>A0ABD1Q5H2_9LAMI</name>
<proteinExistence type="predicted"/>
<gene>
    <name evidence="1" type="ORF">Adt_39589</name>
</gene>
<reference evidence="2" key="1">
    <citation type="submission" date="2024-07" db="EMBL/GenBank/DDBJ databases">
        <title>Two chromosome-level genome assemblies of Korean endemic species Abeliophyllum distichum and Forsythia ovata (Oleaceae).</title>
        <authorList>
            <person name="Jang H."/>
        </authorList>
    </citation>
    <scope>NUCLEOTIDE SEQUENCE [LARGE SCALE GENOMIC DNA]</scope>
</reference>
<sequence length="123" mass="14275">MDKFGLPRFKLVVDDGKDELRPSAFKRLKGKVVVKEERILYLRCQKEVGNVTERVDAYGQQNRQANTTNIHSLRGQVIPLYGRQYGSYQGIKTFRPQPQRPNVWHSYNPRVGKAIPFNEITKT</sequence>
<dbReference type="AlphaFoldDB" id="A0ABD1Q5H2"/>